<keyword evidence="3" id="KW-1185">Reference proteome</keyword>
<reference evidence="2" key="1">
    <citation type="journal article" date="2021" name="Nat. Commun.">
        <title>Genetic determinants of endophytism in the Arabidopsis root mycobiome.</title>
        <authorList>
            <person name="Mesny F."/>
            <person name="Miyauchi S."/>
            <person name="Thiergart T."/>
            <person name="Pickel B."/>
            <person name="Atanasova L."/>
            <person name="Karlsson M."/>
            <person name="Huettel B."/>
            <person name="Barry K.W."/>
            <person name="Haridas S."/>
            <person name="Chen C."/>
            <person name="Bauer D."/>
            <person name="Andreopoulos W."/>
            <person name="Pangilinan J."/>
            <person name="LaButti K."/>
            <person name="Riley R."/>
            <person name="Lipzen A."/>
            <person name="Clum A."/>
            <person name="Drula E."/>
            <person name="Henrissat B."/>
            <person name="Kohler A."/>
            <person name="Grigoriev I.V."/>
            <person name="Martin F.M."/>
            <person name="Hacquard S."/>
        </authorList>
    </citation>
    <scope>NUCLEOTIDE SEQUENCE</scope>
    <source>
        <strain evidence="2">MPI-CAGE-CH-0230</strain>
    </source>
</reference>
<feature type="region of interest" description="Disordered" evidence="1">
    <location>
        <begin position="253"/>
        <end position="275"/>
    </location>
</feature>
<organism evidence="2 3">
    <name type="scientific">Microdochium trichocladiopsis</name>
    <dbReference type="NCBI Taxonomy" id="1682393"/>
    <lineage>
        <taxon>Eukaryota</taxon>
        <taxon>Fungi</taxon>
        <taxon>Dikarya</taxon>
        <taxon>Ascomycota</taxon>
        <taxon>Pezizomycotina</taxon>
        <taxon>Sordariomycetes</taxon>
        <taxon>Xylariomycetidae</taxon>
        <taxon>Xylariales</taxon>
        <taxon>Microdochiaceae</taxon>
        <taxon>Microdochium</taxon>
    </lineage>
</organism>
<feature type="compositionally biased region" description="Polar residues" evidence="1">
    <location>
        <begin position="193"/>
        <end position="208"/>
    </location>
</feature>
<accession>A0A9P8XYG0</accession>
<dbReference type="Proteomes" id="UP000756346">
    <property type="component" value="Unassembled WGS sequence"/>
</dbReference>
<feature type="compositionally biased region" description="Basic and acidic residues" evidence="1">
    <location>
        <begin position="210"/>
        <end position="219"/>
    </location>
</feature>
<dbReference type="GeneID" id="70188826"/>
<protein>
    <submittedName>
        <fullName evidence="2">Uncharacterized protein</fullName>
    </submittedName>
</protein>
<dbReference type="RefSeq" id="XP_046007938.1">
    <property type="nucleotide sequence ID" value="XM_046159280.1"/>
</dbReference>
<comment type="caution">
    <text evidence="2">The sequence shown here is derived from an EMBL/GenBank/DDBJ whole genome shotgun (WGS) entry which is preliminary data.</text>
</comment>
<feature type="compositionally biased region" description="Low complexity" evidence="1">
    <location>
        <begin position="160"/>
        <end position="170"/>
    </location>
</feature>
<evidence type="ECO:0000256" key="1">
    <source>
        <dbReference type="SAM" id="MobiDB-lite"/>
    </source>
</evidence>
<gene>
    <name evidence="2" type="ORF">B0I36DRAFT_366338</name>
</gene>
<name>A0A9P8XYG0_9PEZI</name>
<dbReference type="OrthoDB" id="4120989at2759"/>
<sequence>MLADALKAINDDGSPTDGIAELVVTALGSGGQYYICWRTQLGTYKQRSDALPARLEQWLFPPDGTTRDFESLQVILYGDDTFLASDRDGEIRSEQADTSSPRNRFRRATTMSEGTGWLHRRSTGLRPEVTDLQHKRAMSADRPSASRARPLSLLGGGGSSSPSSRTTTSASHHRNSVMGRTEGRNRLKEVEEQTGQSLPRLLTRTSSFKRGVERSETWSRTRRSLSPALTGESPEAPESACSCHTHDIPVHADSRPHGRPAYADAGVQTDMSTDSSPKAIGELLRGRGSQIDGDEHQQRQYQDGVSNREYATLHAGIRQSPCEHYHHRDGIETAAIGFGSNPVIMGRMQDYFRSGMYTLGQALDQ</sequence>
<dbReference type="EMBL" id="JAGTJQ010000009">
    <property type="protein sequence ID" value="KAH7024390.1"/>
    <property type="molecule type" value="Genomic_DNA"/>
</dbReference>
<feature type="region of interest" description="Disordered" evidence="1">
    <location>
        <begin position="87"/>
        <end position="241"/>
    </location>
</feature>
<evidence type="ECO:0000313" key="3">
    <source>
        <dbReference type="Proteomes" id="UP000756346"/>
    </source>
</evidence>
<evidence type="ECO:0000313" key="2">
    <source>
        <dbReference type="EMBL" id="KAH7024390.1"/>
    </source>
</evidence>
<proteinExistence type="predicted"/>
<dbReference type="AlphaFoldDB" id="A0A9P8XYG0"/>
<feature type="compositionally biased region" description="Basic and acidic residues" evidence="1">
    <location>
        <begin position="181"/>
        <end position="191"/>
    </location>
</feature>